<evidence type="ECO:0000256" key="5">
    <source>
        <dbReference type="SAM" id="SignalP"/>
    </source>
</evidence>
<evidence type="ECO:0000256" key="4">
    <source>
        <dbReference type="SAM" id="Phobius"/>
    </source>
</evidence>
<dbReference type="GeneID" id="115885248"/>
<sequence length="357" mass="40843">MRTLFLLTLLAVGLKSECPEKCNCTETEIDCITHGLDTVPSFEYLDNTPTILDLSGNLFIELNIGDFDFPKSKDVKELYLNNSEIVYVNNGVFNPLENLQNLYLGNNYLSDLDESIISKLDDIILLEMSNNYFTERMPVIKSQSLEVLSLANSKISQIPKHALKYLPNLKLLLLQQNNLKTISFDIFQKAPANTLFVKLSYNPWTCSCDNMAVFKHLEERSFIDTSDPFRCSQGQFEIDIYGKGGQDYIEAFCQKENEIIDNLNASRAMIDENRYNQTDEENNLGESNVETNENISIIYTKSVDTTQEYNNLNFYLILSISTVSGFIVGAVFGILWYSFNLKYKRLELTDSKHQLIN</sequence>
<dbReference type="InParanoid" id="A0A6J2Y9N5"/>
<dbReference type="SMART" id="SM00013">
    <property type="entry name" value="LRRNT"/>
    <property type="match status" value="1"/>
</dbReference>
<feature type="domain" description="LRRNT" evidence="6">
    <location>
        <begin position="17"/>
        <end position="48"/>
    </location>
</feature>
<keyword evidence="3" id="KW-0677">Repeat</keyword>
<dbReference type="RefSeq" id="XP_030759951.1">
    <property type="nucleotide sequence ID" value="XM_030904091.1"/>
</dbReference>
<name>A0A6J2Y9N5_SITOR</name>
<evidence type="ECO:0000259" key="6">
    <source>
        <dbReference type="SMART" id="SM00013"/>
    </source>
</evidence>
<evidence type="ECO:0000313" key="8">
    <source>
        <dbReference type="RefSeq" id="XP_030759951.1"/>
    </source>
</evidence>
<keyword evidence="4" id="KW-1133">Transmembrane helix</keyword>
<feature type="chain" id="PRO_5026861853" evidence="5">
    <location>
        <begin position="17"/>
        <end position="357"/>
    </location>
</feature>
<keyword evidence="4" id="KW-0472">Membrane</keyword>
<dbReference type="SUPFAM" id="SSF52058">
    <property type="entry name" value="L domain-like"/>
    <property type="match status" value="1"/>
</dbReference>
<dbReference type="PANTHER" id="PTHR24369:SF213">
    <property type="entry name" value="INSULIN LIKE GROWTH FACTOR BINDING PROTEIN ACID LABILE SUBUNIT"/>
    <property type="match status" value="1"/>
</dbReference>
<feature type="signal peptide" evidence="5">
    <location>
        <begin position="1"/>
        <end position="16"/>
    </location>
</feature>
<dbReference type="SMART" id="SM00369">
    <property type="entry name" value="LRR_TYP"/>
    <property type="match status" value="3"/>
</dbReference>
<gene>
    <name evidence="8" type="primary">LOC115885248</name>
</gene>
<proteinExistence type="predicted"/>
<evidence type="ECO:0000256" key="2">
    <source>
        <dbReference type="ARBA" id="ARBA00022729"/>
    </source>
</evidence>
<dbReference type="InterPro" id="IPR032675">
    <property type="entry name" value="LRR_dom_sf"/>
</dbReference>
<dbReference type="AlphaFoldDB" id="A0A6J2Y9N5"/>
<protein>
    <submittedName>
        <fullName evidence="8">Protein slit-like</fullName>
    </submittedName>
</protein>
<dbReference type="InterPro" id="IPR050541">
    <property type="entry name" value="LRR_TM_domain-containing"/>
</dbReference>
<dbReference type="Proteomes" id="UP000504635">
    <property type="component" value="Unplaced"/>
</dbReference>
<organism evidence="7 8">
    <name type="scientific">Sitophilus oryzae</name>
    <name type="common">Rice weevil</name>
    <name type="synonym">Curculio oryzae</name>
    <dbReference type="NCBI Taxonomy" id="7048"/>
    <lineage>
        <taxon>Eukaryota</taxon>
        <taxon>Metazoa</taxon>
        <taxon>Ecdysozoa</taxon>
        <taxon>Arthropoda</taxon>
        <taxon>Hexapoda</taxon>
        <taxon>Insecta</taxon>
        <taxon>Pterygota</taxon>
        <taxon>Neoptera</taxon>
        <taxon>Endopterygota</taxon>
        <taxon>Coleoptera</taxon>
        <taxon>Polyphaga</taxon>
        <taxon>Cucujiformia</taxon>
        <taxon>Curculionidae</taxon>
        <taxon>Dryophthorinae</taxon>
        <taxon>Sitophilus</taxon>
    </lineage>
</organism>
<dbReference type="InterPro" id="IPR000372">
    <property type="entry name" value="LRRNT"/>
</dbReference>
<dbReference type="KEGG" id="soy:115885248"/>
<keyword evidence="2 5" id="KW-0732">Signal</keyword>
<keyword evidence="7" id="KW-1185">Reference proteome</keyword>
<keyword evidence="4" id="KW-0812">Transmembrane</keyword>
<reference evidence="8" key="1">
    <citation type="submission" date="2025-08" db="UniProtKB">
        <authorList>
            <consortium name="RefSeq"/>
        </authorList>
    </citation>
    <scope>IDENTIFICATION</scope>
    <source>
        <tissue evidence="8">Gonads</tissue>
    </source>
</reference>
<dbReference type="OrthoDB" id="694479at2759"/>
<accession>A0A6J2Y9N5</accession>
<dbReference type="Pfam" id="PF13855">
    <property type="entry name" value="LRR_8"/>
    <property type="match status" value="2"/>
</dbReference>
<feature type="transmembrane region" description="Helical" evidence="4">
    <location>
        <begin position="314"/>
        <end position="337"/>
    </location>
</feature>
<evidence type="ECO:0000313" key="7">
    <source>
        <dbReference type="Proteomes" id="UP000504635"/>
    </source>
</evidence>
<dbReference type="InterPro" id="IPR003591">
    <property type="entry name" value="Leu-rich_rpt_typical-subtyp"/>
</dbReference>
<dbReference type="GO" id="GO:0005886">
    <property type="term" value="C:plasma membrane"/>
    <property type="evidence" value="ECO:0007669"/>
    <property type="project" value="TreeGrafter"/>
</dbReference>
<dbReference type="InterPro" id="IPR001611">
    <property type="entry name" value="Leu-rich_rpt"/>
</dbReference>
<dbReference type="PANTHER" id="PTHR24369">
    <property type="entry name" value="ANTIGEN BSP, PUTATIVE-RELATED"/>
    <property type="match status" value="1"/>
</dbReference>
<dbReference type="PROSITE" id="PS51450">
    <property type="entry name" value="LRR"/>
    <property type="match status" value="1"/>
</dbReference>
<keyword evidence="1" id="KW-0433">Leucine-rich repeat</keyword>
<evidence type="ECO:0000256" key="1">
    <source>
        <dbReference type="ARBA" id="ARBA00022614"/>
    </source>
</evidence>
<evidence type="ECO:0000256" key="3">
    <source>
        <dbReference type="ARBA" id="ARBA00022737"/>
    </source>
</evidence>
<dbReference type="Gene3D" id="3.80.10.10">
    <property type="entry name" value="Ribonuclease Inhibitor"/>
    <property type="match status" value="2"/>
</dbReference>